<dbReference type="AlphaFoldDB" id="A0AAX4HGF9"/>
<gene>
    <name evidence="1" type="ORF">PUMCH_004338</name>
</gene>
<dbReference type="EMBL" id="CP138898">
    <property type="protein sequence ID" value="WPK26967.1"/>
    <property type="molecule type" value="Genomic_DNA"/>
</dbReference>
<dbReference type="KEGG" id="asau:88175399"/>
<dbReference type="SUPFAM" id="SSF56752">
    <property type="entry name" value="D-aminoacid aminotransferase-like PLP-dependent enzymes"/>
    <property type="match status" value="1"/>
</dbReference>
<dbReference type="GeneID" id="88175399"/>
<dbReference type="InterPro" id="IPR036038">
    <property type="entry name" value="Aminotransferase-like"/>
</dbReference>
<accession>A0AAX4HGF9</accession>
<sequence>MEILKVEAGTVPDYGALNIELDTKSNTFEVRELPNITCDTTSFEVLSTIRYDPLITKSKAELPEKLTTKMFFLWEIHMKRLQVTLDFFHNFKLDSESNEETKGRKKDVSKEDDSVEVDGKIIFESIRDAFMKGNVLTANPLKVRLLVTIDGDVKVELHETPVRTNLFIGLSENYPKELIYDLYVDMTSVFPSPFTSFKTTKRDVYNRARKRCLPGKSALEEVLLINSSDEVMEGLIFNVAVELKDGSFATPPLSSGCLCGVTRHMLLAKGLIFEDKIHVSELLVGHEVLLFNGIVGVAKGIIRGFVEPEDQ</sequence>
<protein>
    <submittedName>
        <fullName evidence="1">Uncharacterized protein</fullName>
    </submittedName>
</protein>
<dbReference type="InterPro" id="IPR043132">
    <property type="entry name" value="BCAT-like_C"/>
</dbReference>
<organism evidence="1 2">
    <name type="scientific">Australozyma saopauloensis</name>
    <dbReference type="NCBI Taxonomy" id="291208"/>
    <lineage>
        <taxon>Eukaryota</taxon>
        <taxon>Fungi</taxon>
        <taxon>Dikarya</taxon>
        <taxon>Ascomycota</taxon>
        <taxon>Saccharomycotina</taxon>
        <taxon>Pichiomycetes</taxon>
        <taxon>Metschnikowiaceae</taxon>
        <taxon>Australozyma</taxon>
    </lineage>
</organism>
<name>A0AAX4HGF9_9ASCO</name>
<evidence type="ECO:0000313" key="1">
    <source>
        <dbReference type="EMBL" id="WPK26967.1"/>
    </source>
</evidence>
<dbReference type="InterPro" id="IPR043131">
    <property type="entry name" value="BCAT-like_N"/>
</dbReference>
<evidence type="ECO:0000313" key="2">
    <source>
        <dbReference type="Proteomes" id="UP001338582"/>
    </source>
</evidence>
<dbReference type="GO" id="GO:0003824">
    <property type="term" value="F:catalytic activity"/>
    <property type="evidence" value="ECO:0007669"/>
    <property type="project" value="InterPro"/>
</dbReference>
<dbReference type="RefSeq" id="XP_062879346.1">
    <property type="nucleotide sequence ID" value="XM_063023276.1"/>
</dbReference>
<dbReference type="Gene3D" id="3.30.470.10">
    <property type="match status" value="1"/>
</dbReference>
<dbReference type="InterPro" id="IPR001544">
    <property type="entry name" value="Aminotrans_IV"/>
</dbReference>
<dbReference type="Proteomes" id="UP001338582">
    <property type="component" value="Chromosome 5"/>
</dbReference>
<keyword evidence="2" id="KW-1185">Reference proteome</keyword>
<reference evidence="1 2" key="1">
    <citation type="submission" date="2023-10" db="EMBL/GenBank/DDBJ databases">
        <title>Draft Genome Sequence of Candida saopaulonensis from a very Premature Infant with Sepsis.</title>
        <authorList>
            <person name="Ning Y."/>
            <person name="Dai R."/>
            <person name="Xiao M."/>
            <person name="Xu Y."/>
            <person name="Yan Q."/>
            <person name="Zhang L."/>
        </authorList>
    </citation>
    <scope>NUCLEOTIDE SEQUENCE [LARGE SCALE GENOMIC DNA]</scope>
    <source>
        <strain evidence="1 2">19XY460</strain>
    </source>
</reference>
<dbReference type="Gene3D" id="3.20.10.10">
    <property type="entry name" value="D-amino Acid Aminotransferase, subunit A, domain 2"/>
    <property type="match status" value="1"/>
</dbReference>
<proteinExistence type="predicted"/>
<dbReference type="Pfam" id="PF01063">
    <property type="entry name" value="Aminotran_4"/>
    <property type="match status" value="1"/>
</dbReference>